<dbReference type="GO" id="GO:0005524">
    <property type="term" value="F:ATP binding"/>
    <property type="evidence" value="ECO:0007669"/>
    <property type="project" value="InterPro"/>
</dbReference>
<dbReference type="PANTHER" id="PTHR43615">
    <property type="entry name" value="PHOSPHOENOLPYRUVATE SYNTHASE-RELATED"/>
    <property type="match status" value="1"/>
</dbReference>
<sequence length="738" mass="85666">MRSAGFNIPRFLSFDCSEKLEEVERQVRSTYHPQQLLAIRSSSALEDTKEQSFAGAFTTELAIRFDALRESWIKVKESLPAGHAGGIVIQEFIPGEYSGVAFIDSKMKRASINALPGLCKAVVEGWDCEHYDFYKEDILERKTEDSYNGLHCENEEIVQKHSAYTDRSKIVNDVFQLAKKVEEHFKTPQDIEWTYYKGDLYLLQSRPISRSPWHSNSENMYFDSANVGESYGGMICPLTSSFVRRLYETLYTDLLRHSGVEKRKLEHNRRVFEDLVDLVYGRMYYRMDNWYRMMAMLPGYERNKKNLENMLSLNLREQANVSKFQPSVFVRLSYFPRVIWKLLFFNRTMRRFKMELKTMIKDSRNWSIEDFNVFECQKKIQFIFNGLLRKAYLTVENDTVMMTLFAKLSKDRSNEEVMNLLNFPSAGAEQVNALSILSRSLCDIKKIKNSLKKKDRLTFMMLLETLPDLRKQYFDYLQSYGGRFANELKLETPDINEDFETFSDLVLAYASKKTELSDRQPNNGNYLENLFKKFATRREEFRLLRANMFAIIRRLVLRIADQWVEKGYIQDRNDIFFMDWDEVSGETPVDQIDTLKINYCQKEYEFFKSLDPPAYFKVQNGQWPTMVDVKSQNEKEGMGVSPGHATGRAIVLKEFTIPEPDSFEILVTKRTDPGWTALMALSQGIVVEHGGILSHASIVARELGIPAVIGAKGACSTYNSGDLLYVDGDKGFVHRMEN</sequence>
<dbReference type="InterPro" id="IPR002192">
    <property type="entry name" value="PPDK_AMP/ATP-bd"/>
</dbReference>
<name>A0A381YMG2_9ZZZZ</name>
<dbReference type="SUPFAM" id="SSF52009">
    <property type="entry name" value="Phosphohistidine domain"/>
    <property type="match status" value="1"/>
</dbReference>
<accession>A0A381YMG2</accession>
<dbReference type="Gene3D" id="3.50.30.10">
    <property type="entry name" value="Phosphohistidine domain"/>
    <property type="match status" value="1"/>
</dbReference>
<dbReference type="EMBL" id="UINC01018580">
    <property type="protein sequence ID" value="SVA78170.1"/>
    <property type="molecule type" value="Genomic_DNA"/>
</dbReference>
<dbReference type="InterPro" id="IPR013815">
    <property type="entry name" value="ATP_grasp_subdomain_1"/>
</dbReference>
<feature type="domain" description="PEP-utilising enzyme mobile" evidence="1">
    <location>
        <begin position="664"/>
        <end position="731"/>
    </location>
</feature>
<dbReference type="SUPFAM" id="SSF56059">
    <property type="entry name" value="Glutathione synthetase ATP-binding domain-like"/>
    <property type="match status" value="1"/>
</dbReference>
<reference evidence="3" key="1">
    <citation type="submission" date="2018-05" db="EMBL/GenBank/DDBJ databases">
        <authorList>
            <person name="Lanie J.A."/>
            <person name="Ng W.-L."/>
            <person name="Kazmierczak K.M."/>
            <person name="Andrzejewski T.M."/>
            <person name="Davidsen T.M."/>
            <person name="Wayne K.J."/>
            <person name="Tettelin H."/>
            <person name="Glass J.I."/>
            <person name="Rusch D."/>
            <person name="Podicherti R."/>
            <person name="Tsui H.-C.T."/>
            <person name="Winkler M.E."/>
        </authorList>
    </citation>
    <scope>NUCLEOTIDE SEQUENCE</scope>
</reference>
<dbReference type="InterPro" id="IPR036637">
    <property type="entry name" value="Phosphohistidine_dom_sf"/>
</dbReference>
<dbReference type="Gene3D" id="3.30.1490.20">
    <property type="entry name" value="ATP-grasp fold, A domain"/>
    <property type="match status" value="1"/>
</dbReference>
<dbReference type="Pfam" id="PF01326">
    <property type="entry name" value="PPDK_N"/>
    <property type="match status" value="1"/>
</dbReference>
<protein>
    <recommendedName>
        <fullName evidence="4">PEP-utilising enzyme mobile domain-containing protein</fullName>
    </recommendedName>
</protein>
<feature type="domain" description="Pyruvate phosphate dikinase AMP/ATP-binding" evidence="2">
    <location>
        <begin position="15"/>
        <end position="213"/>
    </location>
</feature>
<gene>
    <name evidence="3" type="ORF">METZ01_LOCUS131024</name>
</gene>
<evidence type="ECO:0000259" key="1">
    <source>
        <dbReference type="Pfam" id="PF00391"/>
    </source>
</evidence>
<evidence type="ECO:0008006" key="4">
    <source>
        <dbReference type="Google" id="ProtNLM"/>
    </source>
</evidence>
<evidence type="ECO:0000259" key="2">
    <source>
        <dbReference type="Pfam" id="PF01326"/>
    </source>
</evidence>
<organism evidence="3">
    <name type="scientific">marine metagenome</name>
    <dbReference type="NCBI Taxonomy" id="408172"/>
    <lineage>
        <taxon>unclassified sequences</taxon>
        <taxon>metagenomes</taxon>
        <taxon>ecological metagenomes</taxon>
    </lineage>
</organism>
<dbReference type="Gene3D" id="3.30.470.20">
    <property type="entry name" value="ATP-grasp fold, B domain"/>
    <property type="match status" value="1"/>
</dbReference>
<dbReference type="InterPro" id="IPR008279">
    <property type="entry name" value="PEP-util_enz_mobile_dom"/>
</dbReference>
<proteinExistence type="predicted"/>
<dbReference type="InterPro" id="IPR051549">
    <property type="entry name" value="PEP_Utilizing_Enz"/>
</dbReference>
<dbReference type="Pfam" id="PF00391">
    <property type="entry name" value="PEP-utilizers"/>
    <property type="match status" value="1"/>
</dbReference>
<dbReference type="AlphaFoldDB" id="A0A381YMG2"/>
<dbReference type="PANTHER" id="PTHR43615:SF1">
    <property type="entry name" value="PPDK_N DOMAIN-CONTAINING PROTEIN"/>
    <property type="match status" value="1"/>
</dbReference>
<evidence type="ECO:0000313" key="3">
    <source>
        <dbReference type="EMBL" id="SVA78170.1"/>
    </source>
</evidence>
<dbReference type="GO" id="GO:0016301">
    <property type="term" value="F:kinase activity"/>
    <property type="evidence" value="ECO:0007669"/>
    <property type="project" value="InterPro"/>
</dbReference>